<keyword evidence="2" id="KW-1185">Reference proteome</keyword>
<gene>
    <name evidence="1" type="ORF">AAW00_09595</name>
</gene>
<protein>
    <submittedName>
        <fullName evidence="1">Uncharacterized protein</fullName>
    </submittedName>
</protein>
<name>A0A0G9MUT2_9SPHN</name>
<reference evidence="1 2" key="1">
    <citation type="submission" date="2015-04" db="EMBL/GenBank/DDBJ databases">
        <title>The draft genome sequence of Erythrobacter luteus KA37.</title>
        <authorList>
            <person name="Zhuang L."/>
            <person name="Liu Y."/>
            <person name="Shao Z."/>
        </authorList>
    </citation>
    <scope>NUCLEOTIDE SEQUENCE [LARGE SCALE GENOMIC DNA]</scope>
    <source>
        <strain evidence="1 2">KA37</strain>
    </source>
</reference>
<organism evidence="1 2">
    <name type="scientific">Aurantiacibacter luteus</name>
    <dbReference type="NCBI Taxonomy" id="1581420"/>
    <lineage>
        <taxon>Bacteria</taxon>
        <taxon>Pseudomonadati</taxon>
        <taxon>Pseudomonadota</taxon>
        <taxon>Alphaproteobacteria</taxon>
        <taxon>Sphingomonadales</taxon>
        <taxon>Erythrobacteraceae</taxon>
        <taxon>Aurantiacibacter</taxon>
    </lineage>
</organism>
<dbReference type="PATRIC" id="fig|1581420.6.peg.1968"/>
<dbReference type="EMBL" id="LBHB01000002">
    <property type="protein sequence ID" value="KLE34465.1"/>
    <property type="molecule type" value="Genomic_DNA"/>
</dbReference>
<evidence type="ECO:0000313" key="2">
    <source>
        <dbReference type="Proteomes" id="UP000053464"/>
    </source>
</evidence>
<dbReference type="RefSeq" id="WP_047004112.1">
    <property type="nucleotide sequence ID" value="NZ_LBHB01000002.1"/>
</dbReference>
<dbReference type="STRING" id="1581420.AAW00_09595"/>
<sequence>MSGLIAARVGRHPGLAARLAERARKLAVAHAENALRTRRADPWRWRKARLLWPLIGGER</sequence>
<accession>A0A0G9MUT2</accession>
<comment type="caution">
    <text evidence="1">The sequence shown here is derived from an EMBL/GenBank/DDBJ whole genome shotgun (WGS) entry which is preliminary data.</text>
</comment>
<dbReference type="Proteomes" id="UP000053464">
    <property type="component" value="Unassembled WGS sequence"/>
</dbReference>
<proteinExistence type="predicted"/>
<dbReference type="AlphaFoldDB" id="A0A0G9MUT2"/>
<evidence type="ECO:0000313" key="1">
    <source>
        <dbReference type="EMBL" id="KLE34465.1"/>
    </source>
</evidence>